<dbReference type="EMBL" id="BMQD01000005">
    <property type="protein sequence ID" value="GGK59971.1"/>
    <property type="molecule type" value="Genomic_DNA"/>
</dbReference>
<name>A0AA37BEG7_9ACTN</name>
<protein>
    <submittedName>
        <fullName evidence="2">Uncharacterized protein</fullName>
    </submittedName>
</protein>
<reference evidence="2" key="2">
    <citation type="submission" date="2022-09" db="EMBL/GenBank/DDBJ databases">
        <authorList>
            <person name="Sun Q."/>
            <person name="Ohkuma M."/>
        </authorList>
    </citation>
    <scope>NUCLEOTIDE SEQUENCE</scope>
    <source>
        <strain evidence="2">JCM 3093</strain>
    </source>
</reference>
<gene>
    <name evidence="2" type="ORF">GCM10010126_19380</name>
</gene>
<dbReference type="RefSeq" id="WP_191894429.1">
    <property type="nucleotide sequence ID" value="NZ_BMQD01000005.1"/>
</dbReference>
<organism evidence="2 3">
    <name type="scientific">Planomonospora parontospora</name>
    <dbReference type="NCBI Taxonomy" id="58119"/>
    <lineage>
        <taxon>Bacteria</taxon>
        <taxon>Bacillati</taxon>
        <taxon>Actinomycetota</taxon>
        <taxon>Actinomycetes</taxon>
        <taxon>Streptosporangiales</taxon>
        <taxon>Streptosporangiaceae</taxon>
        <taxon>Planomonospora</taxon>
    </lineage>
</organism>
<evidence type="ECO:0000313" key="3">
    <source>
        <dbReference type="Proteomes" id="UP000627984"/>
    </source>
</evidence>
<feature type="coiled-coil region" evidence="1">
    <location>
        <begin position="217"/>
        <end position="244"/>
    </location>
</feature>
<evidence type="ECO:0000256" key="1">
    <source>
        <dbReference type="SAM" id="Coils"/>
    </source>
</evidence>
<dbReference type="AlphaFoldDB" id="A0AA37BEG7"/>
<sequence length="263" mass="28872">MDGDAPQSYDLAADGFDLPAVDSTTPLPPIRQDPAIAAGLAAADTYPAQIEAIRDDHTLSDLEKTEKLAQVHAEQEARMQALVENLYGRRRARLALLQQEIPTGPGIPSDASAADRAVLNTAFRAALEQARAADFDQRKAMLADAVRFDDEPTLRALLTAAGENGDNQLLDAWAGATGKTDVVTEIRRLNAQLNGNHDGLLWEAKALRMPQRPPEVTRLLELRQKAAQEEAEREREREERLARRLGVPVHAVRRQKAAERNAS</sequence>
<dbReference type="Proteomes" id="UP000627984">
    <property type="component" value="Unassembled WGS sequence"/>
</dbReference>
<keyword evidence="1" id="KW-0175">Coiled coil</keyword>
<accession>A0AA37BEG7</accession>
<reference evidence="2" key="1">
    <citation type="journal article" date="2014" name="Int. J. Syst. Evol. Microbiol.">
        <title>Complete genome sequence of Corynebacterium casei LMG S-19264T (=DSM 44701T), isolated from a smear-ripened cheese.</title>
        <authorList>
            <consortium name="US DOE Joint Genome Institute (JGI-PGF)"/>
            <person name="Walter F."/>
            <person name="Albersmeier A."/>
            <person name="Kalinowski J."/>
            <person name="Ruckert C."/>
        </authorList>
    </citation>
    <scope>NUCLEOTIDE SEQUENCE</scope>
    <source>
        <strain evidence="2">JCM 3093</strain>
    </source>
</reference>
<evidence type="ECO:0000313" key="2">
    <source>
        <dbReference type="EMBL" id="GGK59971.1"/>
    </source>
</evidence>
<comment type="caution">
    <text evidence="2">The sequence shown here is derived from an EMBL/GenBank/DDBJ whole genome shotgun (WGS) entry which is preliminary data.</text>
</comment>
<proteinExistence type="predicted"/>